<dbReference type="EMBL" id="JACRYT010000001">
    <property type="protein sequence ID" value="MBC6678265.1"/>
    <property type="molecule type" value="Genomic_DNA"/>
</dbReference>
<dbReference type="Proteomes" id="UP000602647">
    <property type="component" value="Unassembled WGS sequence"/>
</dbReference>
<organism evidence="2 3">
    <name type="scientific">Zhenpiania hominis</name>
    <dbReference type="NCBI Taxonomy" id="2763644"/>
    <lineage>
        <taxon>Bacteria</taxon>
        <taxon>Bacillati</taxon>
        <taxon>Bacillota</taxon>
        <taxon>Clostridia</taxon>
        <taxon>Peptostreptococcales</taxon>
        <taxon>Anaerovoracaceae</taxon>
        <taxon>Zhenpiania</taxon>
    </lineage>
</organism>
<comment type="caution">
    <text evidence="2">The sequence shown here is derived from an EMBL/GenBank/DDBJ whole genome shotgun (WGS) entry which is preliminary data.</text>
</comment>
<evidence type="ECO:0000313" key="3">
    <source>
        <dbReference type="Proteomes" id="UP000602647"/>
    </source>
</evidence>
<evidence type="ECO:0000256" key="1">
    <source>
        <dbReference type="SAM" id="MobiDB-lite"/>
    </source>
</evidence>
<proteinExistence type="predicted"/>
<keyword evidence="3" id="KW-1185">Reference proteome</keyword>
<gene>
    <name evidence="2" type="ORF">H9L42_00275</name>
</gene>
<feature type="compositionally biased region" description="Basic and acidic residues" evidence="1">
    <location>
        <begin position="19"/>
        <end position="36"/>
    </location>
</feature>
<name>A0A923SPD5_9FIRM</name>
<accession>A0A923SPD5</accession>
<feature type="region of interest" description="Disordered" evidence="1">
    <location>
        <begin position="1"/>
        <end position="55"/>
    </location>
</feature>
<evidence type="ECO:0000313" key="2">
    <source>
        <dbReference type="EMBL" id="MBC6678265.1"/>
    </source>
</evidence>
<dbReference type="RefSeq" id="WP_187301467.1">
    <property type="nucleotide sequence ID" value="NZ_JACRYT010000001.1"/>
</dbReference>
<feature type="compositionally biased region" description="Basic and acidic residues" evidence="1">
    <location>
        <begin position="1"/>
        <end position="11"/>
    </location>
</feature>
<reference evidence="2" key="1">
    <citation type="submission" date="2020-08" db="EMBL/GenBank/DDBJ databases">
        <title>Genome public.</title>
        <authorList>
            <person name="Liu C."/>
            <person name="Sun Q."/>
        </authorList>
    </citation>
    <scope>NUCLEOTIDE SEQUENCE</scope>
    <source>
        <strain evidence="2">BX12</strain>
    </source>
</reference>
<protein>
    <submittedName>
        <fullName evidence="2">Uncharacterized protein</fullName>
    </submittedName>
</protein>
<sequence>MEKEIYKEEKSGSPAGNRSCERIADLPESTESRKDPIGFADRNVPIFGKTKGEKS</sequence>
<dbReference type="AlphaFoldDB" id="A0A923SPD5"/>